<evidence type="ECO:0000313" key="2">
    <source>
        <dbReference type="Proteomes" id="UP000515465"/>
    </source>
</evidence>
<accession>A0A7G6T0X3</accession>
<dbReference type="Proteomes" id="UP000515465">
    <property type="component" value="Chromosome"/>
</dbReference>
<protein>
    <submittedName>
        <fullName evidence="1">Uncharacterized protein</fullName>
    </submittedName>
</protein>
<evidence type="ECO:0000313" key="1">
    <source>
        <dbReference type="EMBL" id="QND60405.1"/>
    </source>
</evidence>
<sequence>MAVAKKDQERVTYAWMYGAQARKDGKERAVPEYWQEDADAWLQGFDGVPLDGGVKVKPVSDQMEAEVDEAAVDKPPAPNDR</sequence>
<gene>
    <name evidence="1" type="ORF">HB778_30550</name>
</gene>
<name>A0A7G6T0X3_9HYPH</name>
<dbReference type="EMBL" id="CP050296">
    <property type="protein sequence ID" value="QND60405.1"/>
    <property type="molecule type" value="Genomic_DNA"/>
</dbReference>
<organism evidence="1 2">
    <name type="scientific">Mesorhizobium huakuii</name>
    <dbReference type="NCBI Taxonomy" id="28104"/>
    <lineage>
        <taxon>Bacteria</taxon>
        <taxon>Pseudomonadati</taxon>
        <taxon>Pseudomonadota</taxon>
        <taxon>Alphaproteobacteria</taxon>
        <taxon>Hyphomicrobiales</taxon>
        <taxon>Phyllobacteriaceae</taxon>
        <taxon>Mesorhizobium</taxon>
    </lineage>
</organism>
<reference evidence="1" key="1">
    <citation type="journal article" date="2020" name="Mol. Plant Microbe Interact.">
        <title>Complete genome sequences of four natural Pseudomonas isolates that catabolize a wide range of aromatic compounds relevant to lignin valorization.</title>
        <authorList>
            <person name="Hatmaker E.A."/>
            <person name="Presle G."/>
            <person name="Cannon O."/>
            <person name="Guss A.M."/>
            <person name="Elkins J.G."/>
        </authorList>
    </citation>
    <scope>NUCLEOTIDE SEQUENCE</scope>
    <source>
        <strain evidence="1">583</strain>
    </source>
</reference>
<proteinExistence type="predicted"/>
<dbReference type="AlphaFoldDB" id="A0A7G6T0X3"/>
<dbReference type="RefSeq" id="WP_183459298.1">
    <property type="nucleotide sequence ID" value="NZ_CP050296.1"/>
</dbReference>